<dbReference type="Proteomes" id="UP000092555">
    <property type="component" value="Unassembled WGS sequence"/>
</dbReference>
<reference evidence="7 8" key="1">
    <citation type="submission" date="2016-05" db="EMBL/GenBank/DDBJ databases">
        <title>Comparative genomics of biotechnologically important yeasts.</title>
        <authorList>
            <consortium name="DOE Joint Genome Institute"/>
            <person name="Riley R."/>
            <person name="Haridas S."/>
            <person name="Wolfe K.H."/>
            <person name="Lopes M.R."/>
            <person name="Hittinger C.T."/>
            <person name="Goker M."/>
            <person name="Salamov A."/>
            <person name="Wisecaver J."/>
            <person name="Long T.M."/>
            <person name="Aerts A.L."/>
            <person name="Barry K."/>
            <person name="Choi C."/>
            <person name="Clum A."/>
            <person name="Coughlan A.Y."/>
            <person name="Deshpande S."/>
            <person name="Douglass A.P."/>
            <person name="Hanson S.J."/>
            <person name="Klenk H.-P."/>
            <person name="LaButti K."/>
            <person name="Lapidus A."/>
            <person name="Lindquist E."/>
            <person name="Lipzen A."/>
            <person name="Meier-kolthoff J.P."/>
            <person name="Ohm R.A."/>
            <person name="Otillar R.P."/>
            <person name="Pangilinan J."/>
            <person name="Peng Y."/>
            <person name="Rokas A."/>
            <person name="Rosa C.A."/>
            <person name="Scheuner C."/>
            <person name="Sibirny A.A."/>
            <person name="Slot J.C."/>
            <person name="Stielow J.B."/>
            <person name="Sun H."/>
            <person name="Kurtzman C.P."/>
            <person name="Blackwell M."/>
            <person name="Grigoriev I.V."/>
            <person name="Jeffries T.W."/>
        </authorList>
    </citation>
    <scope>NUCLEOTIDE SEQUENCE [LARGE SCALE GENOMIC DNA]</scope>
    <source>
        <strain evidence="7 8">NRRL YB-4993</strain>
    </source>
</reference>
<dbReference type="SUPFAM" id="SSF52091">
    <property type="entry name" value="SpoIIaa-like"/>
    <property type="match status" value="1"/>
</dbReference>
<feature type="transmembrane region" description="Helical" evidence="5">
    <location>
        <begin position="437"/>
        <end position="455"/>
    </location>
</feature>
<dbReference type="Pfam" id="PF01740">
    <property type="entry name" value="STAS"/>
    <property type="match status" value="1"/>
</dbReference>
<evidence type="ECO:0000256" key="3">
    <source>
        <dbReference type="ARBA" id="ARBA00022989"/>
    </source>
</evidence>
<dbReference type="GO" id="GO:0055085">
    <property type="term" value="P:transmembrane transport"/>
    <property type="evidence" value="ECO:0007669"/>
    <property type="project" value="InterPro"/>
</dbReference>
<feature type="transmembrane region" description="Helical" evidence="5">
    <location>
        <begin position="280"/>
        <end position="301"/>
    </location>
</feature>
<comment type="subcellular location">
    <subcellularLocation>
        <location evidence="1">Membrane</location>
        <topology evidence="1">Multi-pass membrane protein</topology>
    </subcellularLocation>
</comment>
<feature type="domain" description="STAS" evidence="6">
    <location>
        <begin position="555"/>
        <end position="696"/>
    </location>
</feature>
<sequence>MSLENTRLLAPATRKPAMRPVVSVPSSRPLKRTSSYIEHHGLEPPDLENQNHRPFDRWAYVAYYVPVLRWAPRYKRGDFLGDVLAGVSLASFQIPLVMSLATSLARLPPLVGLYSVVAAALTYAVLGGVPVLVVGPLPSTAVLYGQVVEGLRHDSAGRFAALSALEISAALSVGMAGVLLAAGLLRCGFLDSVLSRSLLKGFIGAMGVIMISNQLDIQMGLAAEARAHPHGSVVAKWAFAWRHREQAHVKTVCLTVATLVLVLAVRRQKRVWVEVRGRKAAVYIPELLAMVVAATALSYVFDWELQGIQVMGSLASPGPHGAARSVLVNPFTGASLGLLKSAFGTSFLCALLGFFDSTTATKALGARYNYNISSNRELVALGASNLAVALFGGLPSFGALGRSKVNVLAGAATPLASVVMALTVLMAILYFLPLMYYLPECVLSLSTTIIGITVLEEVPHDLAFFWRIRGFGEIAVLLAVFCATVFWNVEVGVVLGVLVAVVRVIRNGTRSQIHILGRVPNTAAFRNADDLIEESFHAWSDDDASDANSATLSEVAAEIQQIEGVLIVRVPEPLNFANVGDLRNRLHRLEKFGTLLVHPSQAPREPSAASGTRLIVFDCKGMSAIDASATQELYEAVRRYKDVSQIHVAFARTPTQQQVRSRLVRLGIRDIVNQSMDEFEASNPYGDSVQTSVSAGLGRGFFLSIDEAIRAFGVKAAF</sequence>
<organism evidence="7 8">
    <name type="scientific">Metschnikowia bicuspidata var. bicuspidata NRRL YB-4993</name>
    <dbReference type="NCBI Taxonomy" id="869754"/>
    <lineage>
        <taxon>Eukaryota</taxon>
        <taxon>Fungi</taxon>
        <taxon>Dikarya</taxon>
        <taxon>Ascomycota</taxon>
        <taxon>Saccharomycotina</taxon>
        <taxon>Pichiomycetes</taxon>
        <taxon>Metschnikowiaceae</taxon>
        <taxon>Metschnikowia</taxon>
    </lineage>
</organism>
<feature type="transmembrane region" description="Helical" evidence="5">
    <location>
        <begin position="247"/>
        <end position="265"/>
    </location>
</feature>
<dbReference type="AlphaFoldDB" id="A0A1A0HIP9"/>
<dbReference type="Gene3D" id="3.30.750.24">
    <property type="entry name" value="STAS domain"/>
    <property type="match status" value="1"/>
</dbReference>
<comment type="caution">
    <text evidence="7">The sequence shown here is derived from an EMBL/GenBank/DDBJ whole genome shotgun (WGS) entry which is preliminary data.</text>
</comment>
<dbReference type="STRING" id="869754.A0A1A0HIP9"/>
<dbReference type="PANTHER" id="PTHR11814">
    <property type="entry name" value="SULFATE TRANSPORTER"/>
    <property type="match status" value="1"/>
</dbReference>
<dbReference type="RefSeq" id="XP_018714243.1">
    <property type="nucleotide sequence ID" value="XM_018859502.1"/>
</dbReference>
<dbReference type="GO" id="GO:0016020">
    <property type="term" value="C:membrane"/>
    <property type="evidence" value="ECO:0007669"/>
    <property type="project" value="UniProtKB-SubCell"/>
</dbReference>
<gene>
    <name evidence="7" type="ORF">METBIDRAFT_9992</name>
</gene>
<evidence type="ECO:0000256" key="5">
    <source>
        <dbReference type="SAM" id="Phobius"/>
    </source>
</evidence>
<dbReference type="InterPro" id="IPR002645">
    <property type="entry name" value="STAS_dom"/>
</dbReference>
<feature type="transmembrane region" description="Helical" evidence="5">
    <location>
        <begin position="475"/>
        <end position="502"/>
    </location>
</feature>
<evidence type="ECO:0000259" key="6">
    <source>
        <dbReference type="PROSITE" id="PS50801"/>
    </source>
</evidence>
<feature type="transmembrane region" description="Helical" evidence="5">
    <location>
        <begin position="197"/>
        <end position="215"/>
    </location>
</feature>
<protein>
    <recommendedName>
        <fullName evidence="6">STAS domain-containing protein</fullName>
    </recommendedName>
</protein>
<dbReference type="Pfam" id="PF00916">
    <property type="entry name" value="Sulfate_transp"/>
    <property type="match status" value="1"/>
</dbReference>
<dbReference type="OrthoDB" id="427213at2759"/>
<feature type="transmembrane region" description="Helical" evidence="5">
    <location>
        <begin position="113"/>
        <end position="139"/>
    </location>
</feature>
<keyword evidence="2 5" id="KW-0812">Transmembrane</keyword>
<dbReference type="CDD" id="cd07042">
    <property type="entry name" value="STAS_SulP_like_sulfate_transporter"/>
    <property type="match status" value="1"/>
</dbReference>
<keyword evidence="4 5" id="KW-0472">Membrane</keyword>
<feature type="transmembrane region" description="Helical" evidence="5">
    <location>
        <begin position="159"/>
        <end position="185"/>
    </location>
</feature>
<keyword evidence="8" id="KW-1185">Reference proteome</keyword>
<dbReference type="GeneID" id="30032477"/>
<keyword evidence="3 5" id="KW-1133">Transmembrane helix</keyword>
<name>A0A1A0HIP9_9ASCO</name>
<dbReference type="PROSITE" id="PS50801">
    <property type="entry name" value="STAS"/>
    <property type="match status" value="1"/>
</dbReference>
<evidence type="ECO:0000256" key="4">
    <source>
        <dbReference type="ARBA" id="ARBA00023136"/>
    </source>
</evidence>
<evidence type="ECO:0000313" key="8">
    <source>
        <dbReference type="Proteomes" id="UP000092555"/>
    </source>
</evidence>
<feature type="transmembrane region" description="Helical" evidence="5">
    <location>
        <begin position="378"/>
        <end position="401"/>
    </location>
</feature>
<feature type="transmembrane region" description="Helical" evidence="5">
    <location>
        <begin position="407"/>
        <end position="430"/>
    </location>
</feature>
<evidence type="ECO:0000256" key="1">
    <source>
        <dbReference type="ARBA" id="ARBA00004141"/>
    </source>
</evidence>
<proteinExistence type="predicted"/>
<evidence type="ECO:0000313" key="7">
    <source>
        <dbReference type="EMBL" id="OBA23762.1"/>
    </source>
</evidence>
<feature type="transmembrane region" description="Helical" evidence="5">
    <location>
        <begin position="79"/>
        <end position="101"/>
    </location>
</feature>
<accession>A0A1A0HIP9</accession>
<dbReference type="EMBL" id="LXTC01000001">
    <property type="protein sequence ID" value="OBA23762.1"/>
    <property type="molecule type" value="Genomic_DNA"/>
</dbReference>
<feature type="transmembrane region" description="Helical" evidence="5">
    <location>
        <begin position="337"/>
        <end position="357"/>
    </location>
</feature>
<dbReference type="InterPro" id="IPR036513">
    <property type="entry name" value="STAS_dom_sf"/>
</dbReference>
<dbReference type="InterPro" id="IPR001902">
    <property type="entry name" value="SLC26A/SulP_fam"/>
</dbReference>
<dbReference type="InterPro" id="IPR011547">
    <property type="entry name" value="SLC26A/SulP_dom"/>
</dbReference>
<evidence type="ECO:0000256" key="2">
    <source>
        <dbReference type="ARBA" id="ARBA00022692"/>
    </source>
</evidence>